<keyword evidence="12" id="KW-0472">Membrane</keyword>
<evidence type="ECO:0000256" key="9">
    <source>
        <dbReference type="ARBA" id="ARBA00043906"/>
    </source>
</evidence>
<keyword evidence="6" id="KW-0492">Microsome</keyword>
<dbReference type="GO" id="GO:0008395">
    <property type="term" value="F:steroid hydroxylase activity"/>
    <property type="evidence" value="ECO:0007669"/>
    <property type="project" value="TreeGrafter"/>
</dbReference>
<protein>
    <recommendedName>
        <fullName evidence="15">Cytochrome P450</fullName>
    </recommendedName>
</protein>
<reference evidence="13 14" key="1">
    <citation type="submission" date="2017-06" db="EMBL/GenBank/DDBJ databases">
        <title>A platform for efficient transgenesis in Macrostomum lignano, a flatworm model organism for stem cell research.</title>
        <authorList>
            <person name="Berezikov E."/>
        </authorList>
    </citation>
    <scope>NUCLEOTIDE SEQUENCE [LARGE SCALE GENOMIC DNA]</scope>
    <source>
        <strain evidence="13">DV1</strain>
        <tissue evidence="13">Whole organism</tissue>
    </source>
</reference>
<organism evidence="13 14">
    <name type="scientific">Macrostomum lignano</name>
    <dbReference type="NCBI Taxonomy" id="282301"/>
    <lineage>
        <taxon>Eukaryota</taxon>
        <taxon>Metazoa</taxon>
        <taxon>Spiralia</taxon>
        <taxon>Lophotrochozoa</taxon>
        <taxon>Platyhelminthes</taxon>
        <taxon>Rhabditophora</taxon>
        <taxon>Macrostomorpha</taxon>
        <taxon>Macrostomida</taxon>
        <taxon>Macrostomidae</taxon>
        <taxon>Macrostomum</taxon>
    </lineage>
</organism>
<comment type="similarity">
    <text evidence="3 11">Belongs to the cytochrome P450 family.</text>
</comment>
<comment type="caution">
    <text evidence="13">The sequence shown here is derived from an EMBL/GenBank/DDBJ whole genome shotgun (WGS) entry which is preliminary data.</text>
</comment>
<evidence type="ECO:0008006" key="15">
    <source>
        <dbReference type="Google" id="ProtNLM"/>
    </source>
</evidence>
<evidence type="ECO:0000256" key="4">
    <source>
        <dbReference type="ARBA" id="ARBA00022617"/>
    </source>
</evidence>
<feature type="transmembrane region" description="Helical" evidence="12">
    <location>
        <begin position="12"/>
        <end position="34"/>
    </location>
</feature>
<name>A0A267EAD4_9PLAT</name>
<dbReference type="OrthoDB" id="2789670at2759"/>
<dbReference type="PROSITE" id="PS00086">
    <property type="entry name" value="CYTOCHROME_P450"/>
    <property type="match status" value="1"/>
</dbReference>
<evidence type="ECO:0000256" key="12">
    <source>
        <dbReference type="SAM" id="Phobius"/>
    </source>
</evidence>
<dbReference type="PANTHER" id="PTHR24302">
    <property type="entry name" value="CYTOCHROME P450 FAMILY 3"/>
    <property type="match status" value="1"/>
</dbReference>
<dbReference type="GO" id="GO:0005789">
    <property type="term" value="C:endoplasmic reticulum membrane"/>
    <property type="evidence" value="ECO:0007669"/>
    <property type="project" value="UniProtKB-SubCell"/>
</dbReference>
<dbReference type="Gene3D" id="1.10.630.10">
    <property type="entry name" value="Cytochrome P450"/>
    <property type="match status" value="1"/>
</dbReference>
<dbReference type="Proteomes" id="UP000215902">
    <property type="component" value="Unassembled WGS sequence"/>
</dbReference>
<evidence type="ECO:0000256" key="7">
    <source>
        <dbReference type="ARBA" id="ARBA00023002"/>
    </source>
</evidence>
<dbReference type="PRINTS" id="PR00463">
    <property type="entry name" value="EP450I"/>
</dbReference>
<dbReference type="EMBL" id="NIVC01002371">
    <property type="protein sequence ID" value="PAA58478.1"/>
    <property type="molecule type" value="Genomic_DNA"/>
</dbReference>
<dbReference type="AlphaFoldDB" id="A0A267EAD4"/>
<dbReference type="SUPFAM" id="SSF48264">
    <property type="entry name" value="Cytochrome P450"/>
    <property type="match status" value="1"/>
</dbReference>
<evidence type="ECO:0000256" key="6">
    <source>
        <dbReference type="ARBA" id="ARBA00022848"/>
    </source>
</evidence>
<evidence type="ECO:0000256" key="5">
    <source>
        <dbReference type="ARBA" id="ARBA00022723"/>
    </source>
</evidence>
<proteinExistence type="inferred from homology"/>
<dbReference type="InterPro" id="IPR050705">
    <property type="entry name" value="Cytochrome_P450_3A"/>
</dbReference>
<keyword evidence="4 10" id="KW-0349">Heme</keyword>
<dbReference type="GO" id="GO:0016705">
    <property type="term" value="F:oxidoreductase activity, acting on paired donors, with incorporation or reduction of molecular oxygen"/>
    <property type="evidence" value="ECO:0007669"/>
    <property type="project" value="InterPro"/>
</dbReference>
<dbReference type="InterPro" id="IPR001128">
    <property type="entry name" value="Cyt_P450"/>
</dbReference>
<keyword evidence="12" id="KW-1133">Transmembrane helix</keyword>
<keyword evidence="8 10" id="KW-0408">Iron</keyword>
<feature type="binding site" description="axial binding residue" evidence="10">
    <location>
        <position position="445"/>
    </location>
    <ligand>
        <name>heme</name>
        <dbReference type="ChEBI" id="CHEBI:30413"/>
    </ligand>
    <ligandPart>
        <name>Fe</name>
        <dbReference type="ChEBI" id="CHEBI:18248"/>
    </ligandPart>
</feature>
<evidence type="ECO:0000313" key="14">
    <source>
        <dbReference type="Proteomes" id="UP000215902"/>
    </source>
</evidence>
<dbReference type="CDD" id="cd11055">
    <property type="entry name" value="CYP3A-like"/>
    <property type="match status" value="1"/>
</dbReference>
<dbReference type="GO" id="GO:0005506">
    <property type="term" value="F:iron ion binding"/>
    <property type="evidence" value="ECO:0007669"/>
    <property type="project" value="InterPro"/>
</dbReference>
<evidence type="ECO:0000256" key="8">
    <source>
        <dbReference type="ARBA" id="ARBA00023004"/>
    </source>
</evidence>
<comment type="function">
    <text evidence="9">Cytochromes P450 are a group of heme-thiolate monooxygenases. They oxidize a variety of structurally unrelated compounds, including steroids, fatty acids, and xenobiotics.</text>
</comment>
<keyword evidence="12" id="KW-0812">Transmembrane</keyword>
<gene>
    <name evidence="13" type="ORF">BOX15_Mlig028940g2</name>
</gene>
<comment type="subcellular location">
    <subcellularLocation>
        <location evidence="2">Endoplasmic reticulum membrane</location>
        <topology evidence="2">Peripheral membrane protein</topology>
    </subcellularLocation>
    <subcellularLocation>
        <location evidence="1">Microsome membrane</location>
        <topology evidence="1">Peripheral membrane protein</topology>
    </subcellularLocation>
</comment>
<comment type="cofactor">
    <cofactor evidence="10">
        <name>heme</name>
        <dbReference type="ChEBI" id="CHEBI:30413"/>
    </cofactor>
</comment>
<keyword evidence="11" id="KW-0503">Monooxygenase</keyword>
<dbReference type="InterPro" id="IPR002401">
    <property type="entry name" value="Cyt_P450_E_grp-I"/>
</dbReference>
<sequence length="507" mass="57980">MQILGLIEVPNWLVYTTLGTVAFYIYGMWPYSYWKKRGINGPRMLPLIGDLPSFMRLGFHGKMVEDLKLYGKVHGTYTLRSPVLVIGDTEMIKQVCIKRAENFTDRGSLGNETKPLDKGIAVLKGHEWKRIRSILSPTFSSGKIKAMFPLVEQCSDQLCTALVKSSNESVDIKTFFTNFTMDVVASTLFGLQINTQDDPNNDFKRHGSELFNIKLFSWKFLSLMLFPKIAIPLFKRFEITLFPKESFDFFQKVIHDALVEREASADSDKYHDFLASMVVARREAEKEGAKGLTEHEVMAQSLTFFLAGFETTANAMQYLAYFLAWNKDCQDRAYREVLEAKANHGGQVNYECLKSLRYLNNCFEESMRLCPPALLTDRVCTETTTVNGYEIEKGINVRIPIYCLAHDPEVWEEPERFNPDRFDEDSAESRDPTYLIPFGLGPRNCIGMRLAQMEVRKAMAEMLLKVEFQTLPETLPFEKLEFKPSGFLTVKSPIKLKVVPRSSESSD</sequence>
<dbReference type="GO" id="GO:0020037">
    <property type="term" value="F:heme binding"/>
    <property type="evidence" value="ECO:0007669"/>
    <property type="project" value="InterPro"/>
</dbReference>
<keyword evidence="6" id="KW-0256">Endoplasmic reticulum</keyword>
<dbReference type="STRING" id="282301.A0A267EAD4"/>
<dbReference type="FunFam" id="1.10.630.10:FF:000042">
    <property type="entry name" value="Cytochrome P450"/>
    <property type="match status" value="1"/>
</dbReference>
<dbReference type="InterPro" id="IPR036396">
    <property type="entry name" value="Cyt_P450_sf"/>
</dbReference>
<evidence type="ECO:0000256" key="11">
    <source>
        <dbReference type="RuleBase" id="RU000461"/>
    </source>
</evidence>
<dbReference type="PANTHER" id="PTHR24302:SF15">
    <property type="entry name" value="FATTY-ACID PEROXYGENASE"/>
    <property type="match status" value="1"/>
</dbReference>
<dbReference type="PRINTS" id="PR00385">
    <property type="entry name" value="P450"/>
</dbReference>
<dbReference type="InterPro" id="IPR017972">
    <property type="entry name" value="Cyt_P450_CS"/>
</dbReference>
<accession>A0A267EAD4</accession>
<evidence type="ECO:0000256" key="10">
    <source>
        <dbReference type="PIRSR" id="PIRSR602401-1"/>
    </source>
</evidence>
<evidence type="ECO:0000256" key="3">
    <source>
        <dbReference type="ARBA" id="ARBA00010617"/>
    </source>
</evidence>
<evidence type="ECO:0000256" key="2">
    <source>
        <dbReference type="ARBA" id="ARBA00004406"/>
    </source>
</evidence>
<keyword evidence="5 10" id="KW-0479">Metal-binding</keyword>
<dbReference type="Pfam" id="PF00067">
    <property type="entry name" value="p450"/>
    <property type="match status" value="1"/>
</dbReference>
<keyword evidence="14" id="KW-1185">Reference proteome</keyword>
<evidence type="ECO:0000313" key="13">
    <source>
        <dbReference type="EMBL" id="PAA58478.1"/>
    </source>
</evidence>
<evidence type="ECO:0000256" key="1">
    <source>
        <dbReference type="ARBA" id="ARBA00004174"/>
    </source>
</evidence>
<keyword evidence="7 11" id="KW-0560">Oxidoreductase</keyword>